<dbReference type="HOGENOM" id="CLU_125463_1_0_6"/>
<dbReference type="EMBL" id="ASAD01000010">
    <property type="protein sequence ID" value="EON92337.1"/>
    <property type="molecule type" value="Genomic_DNA"/>
</dbReference>
<comment type="caution">
    <text evidence="9">The sequence shown here is derived from an EMBL/GenBank/DDBJ whole genome shotgun (WGS) entry which is preliminary data.</text>
</comment>
<keyword evidence="9" id="KW-0966">Cell projection</keyword>
<dbReference type="InterPro" id="IPR006300">
    <property type="entry name" value="FlgB"/>
</dbReference>
<evidence type="ECO:0000256" key="4">
    <source>
        <dbReference type="ARBA" id="ARBA00023143"/>
    </source>
</evidence>
<dbReference type="STRING" id="1318628.MARLIPOL_06289"/>
<keyword evidence="9" id="KW-0969">Cilium</keyword>
<evidence type="ECO:0000256" key="5">
    <source>
        <dbReference type="ARBA" id="ARBA00024934"/>
    </source>
</evidence>
<organism evidence="9 10">
    <name type="scientific">Marinobacter lipolyticus SM19</name>
    <dbReference type="NCBI Taxonomy" id="1318628"/>
    <lineage>
        <taxon>Bacteria</taxon>
        <taxon>Pseudomonadati</taxon>
        <taxon>Pseudomonadota</taxon>
        <taxon>Gammaproteobacteria</taxon>
        <taxon>Pseudomonadales</taxon>
        <taxon>Marinobacteraceae</taxon>
        <taxon>Marinobacter</taxon>
    </lineage>
</organism>
<dbReference type="PIRSF" id="PIRSF002889">
    <property type="entry name" value="Rod_FlgB"/>
    <property type="match status" value="1"/>
</dbReference>
<dbReference type="eggNOG" id="COG1815">
    <property type="taxonomic scope" value="Bacteria"/>
</dbReference>
<dbReference type="PANTHER" id="PTHR30435">
    <property type="entry name" value="FLAGELLAR PROTEIN"/>
    <property type="match status" value="1"/>
</dbReference>
<evidence type="ECO:0000256" key="7">
    <source>
        <dbReference type="SAM" id="MobiDB-lite"/>
    </source>
</evidence>
<keyword evidence="10" id="KW-1185">Reference proteome</keyword>
<evidence type="ECO:0000256" key="6">
    <source>
        <dbReference type="PIRNR" id="PIRNR002889"/>
    </source>
</evidence>
<dbReference type="InterPro" id="IPR019776">
    <property type="entry name" value="Flagellar_basal_body_rod_CS"/>
</dbReference>
<dbReference type="Pfam" id="PF00460">
    <property type="entry name" value="Flg_bb_rod"/>
    <property type="match status" value="1"/>
</dbReference>
<dbReference type="InterPro" id="IPR001444">
    <property type="entry name" value="Flag_bb_rod_N"/>
</dbReference>
<feature type="region of interest" description="Disordered" evidence="7">
    <location>
        <begin position="69"/>
        <end position="105"/>
    </location>
</feature>
<evidence type="ECO:0000313" key="10">
    <source>
        <dbReference type="Proteomes" id="UP000016540"/>
    </source>
</evidence>
<dbReference type="AlphaFoldDB" id="R8B1A2"/>
<protein>
    <recommendedName>
        <fullName evidence="3 6">Flagellar basal body rod protein FlgB</fullName>
    </recommendedName>
</protein>
<proteinExistence type="inferred from homology"/>
<evidence type="ECO:0000256" key="2">
    <source>
        <dbReference type="ARBA" id="ARBA00009677"/>
    </source>
</evidence>
<keyword evidence="9" id="KW-0282">Flagellum</keyword>
<keyword evidence="4 6" id="KW-0975">Bacterial flagellum</keyword>
<comment type="function">
    <text evidence="5 6">Structural component of flagellum, the bacterial motility apparatus. Part of the rod structure of flagellar basal body.</text>
</comment>
<feature type="domain" description="Flagellar basal body rod protein N-terminal" evidence="8">
    <location>
        <begin position="22"/>
        <end position="50"/>
    </location>
</feature>
<dbReference type="GO" id="GO:0030694">
    <property type="term" value="C:bacterial-type flagellum basal body, rod"/>
    <property type="evidence" value="ECO:0007669"/>
    <property type="project" value="InterPro"/>
</dbReference>
<dbReference type="PROSITE" id="PS00588">
    <property type="entry name" value="FLAGELLA_BB_ROD"/>
    <property type="match status" value="1"/>
</dbReference>
<reference evidence="9 10" key="1">
    <citation type="journal article" date="2013" name="Genome Announc.">
        <title>Draft Genome Sequence of the Moderately Halophilic Bacterium Marinobacter lipolyticus Strain SM19.</title>
        <authorList>
            <person name="Papke R.T."/>
            <person name="de la Haba R.R."/>
            <person name="Infante-Dominguez C."/>
            <person name="Perez D."/>
            <person name="Sanchez-Porro C."/>
            <person name="Lapierre P."/>
            <person name="Ventosa A."/>
        </authorList>
    </citation>
    <scope>NUCLEOTIDE SEQUENCE [LARGE SCALE GENOMIC DNA]</scope>
    <source>
        <strain evidence="9 10">SM19</strain>
    </source>
</reference>
<gene>
    <name evidence="9" type="ORF">MARLIPOL_06289</name>
</gene>
<evidence type="ECO:0000313" key="9">
    <source>
        <dbReference type="EMBL" id="EON92337.1"/>
    </source>
</evidence>
<accession>R8B1A2</accession>
<dbReference type="NCBIfam" id="TIGR01396">
    <property type="entry name" value="FlgB"/>
    <property type="match status" value="1"/>
</dbReference>
<evidence type="ECO:0000256" key="3">
    <source>
        <dbReference type="ARBA" id="ARBA00014376"/>
    </source>
</evidence>
<comment type="similarity">
    <text evidence="2 6">Belongs to the flagella basal body rod proteins family.</text>
</comment>
<comment type="subunit">
    <text evidence="6">The basal body constitutes a major portion of the flagellar organelle and consists of a number of rings mounted on a central rod.</text>
</comment>
<sequence length="143" mass="15802">MQGRAQDSGGSMAISFDKALGIHQHALEARVKRGEVLANNLANADTPGFKARDVDFRAMLEKAQQNASGFNMERTHDAHMDTTPGGQDNELLYRLPHQPSVDGNTVETQQEQSRFMRNAMDYQASFQFLDGKFSGLKKALSGQ</sequence>
<dbReference type="PATRIC" id="fig|1318628.3.peg.1258"/>
<comment type="subcellular location">
    <subcellularLocation>
        <location evidence="1 6">Bacterial flagellum basal body</location>
    </subcellularLocation>
</comment>
<evidence type="ECO:0000259" key="8">
    <source>
        <dbReference type="Pfam" id="PF00460"/>
    </source>
</evidence>
<evidence type="ECO:0000256" key="1">
    <source>
        <dbReference type="ARBA" id="ARBA00004117"/>
    </source>
</evidence>
<dbReference type="GO" id="GO:0071978">
    <property type="term" value="P:bacterial-type flagellum-dependent swarming motility"/>
    <property type="evidence" value="ECO:0007669"/>
    <property type="project" value="TreeGrafter"/>
</dbReference>
<dbReference type="PANTHER" id="PTHR30435:SF12">
    <property type="entry name" value="FLAGELLAR BASAL BODY ROD PROTEIN FLGB"/>
    <property type="match status" value="1"/>
</dbReference>
<dbReference type="Proteomes" id="UP000016540">
    <property type="component" value="Unassembled WGS sequence"/>
</dbReference>
<name>R8B1A2_9GAMM</name>